<evidence type="ECO:0008006" key="4">
    <source>
        <dbReference type="Google" id="ProtNLM"/>
    </source>
</evidence>
<dbReference type="VEuPathDB" id="FungiDB:JI435_083280"/>
<gene>
    <name evidence="2" type="ORF">JI435_083280</name>
</gene>
<dbReference type="AlphaFoldDB" id="A0A7U2ET80"/>
<dbReference type="EMBL" id="CP069024">
    <property type="protein sequence ID" value="QRC92618.1"/>
    <property type="molecule type" value="Genomic_DNA"/>
</dbReference>
<dbReference type="PROSITE" id="PS50088">
    <property type="entry name" value="ANK_REPEAT"/>
    <property type="match status" value="1"/>
</dbReference>
<sequence>MEVLSVAASGMAVASLSLQLLHTIGTIKSFIRDVKGASKELGRLAALLDQLFALLDNVRDVMERQTSLQGQHFPVPASMIFEALKSCEKSLEPLFAIVEKHKKSQVGSVPAVVKWKDYIKFGFKTKDIAEFESRIQREIDYLHTALTVNSTSILTMVLPAIQKCMTSPLAGRQTVSIQYQSVGKQLSSPRIRTRQLKRQFQQSWWPAQIGVYHRRSVTYFQNEENKARKPHHDENVVSNSHEVILAWKFLKFGIHWTKQQEYSYIPSSINVFPIVDCDMQFYGLLNRATIVEIQQTFTSGRLHPFTRTSLGSSLLHMAANCHRADVIQLLMQYGLKPDLTLDGDSPFQEAMKPFPHPLKGSGIDTMRLLLHDGGILDNFEDETYTLVNDNLSLIMDLETLEWLWMNAGKALSAPELQGLRFRLLEILISKYNSKRNTIDEVTECIIRLAPKGLIQRYQEEGKGLIGTLFKYCKSSIESSQAGEAFIDLLNRLGLDVESCINMEGECFLEPRLSWHDMQRRVIFERSECGDWILRWVWVYDTSAPGYLLVSEYISLGVDACYAYGWPFGKPGYHKKSDQEQRLIDLRFNQRMMSKFRKERARMGQKRAKSRMPGSWNW</sequence>
<dbReference type="InterPro" id="IPR002110">
    <property type="entry name" value="Ankyrin_rpt"/>
</dbReference>
<reference evidence="3" key="1">
    <citation type="journal article" date="2021" name="BMC Genomics">
        <title>Chromosome-level genome assembly and manually-curated proteome of model necrotroph Parastagonospora nodorum Sn15 reveals a genome-wide trove of candidate effector homologs, and redundancy of virulence-related functions within an accessory chromosome.</title>
        <authorList>
            <person name="Bertazzoni S."/>
            <person name="Jones D.A.B."/>
            <person name="Phan H.T."/>
            <person name="Tan K.-C."/>
            <person name="Hane J.K."/>
        </authorList>
    </citation>
    <scope>NUCLEOTIDE SEQUENCE [LARGE SCALE GENOMIC DNA]</scope>
    <source>
        <strain evidence="3">SN15 / ATCC MYA-4574 / FGSC 10173)</strain>
    </source>
</reference>
<keyword evidence="1" id="KW-0040">ANK repeat</keyword>
<dbReference type="Gene3D" id="1.25.40.20">
    <property type="entry name" value="Ankyrin repeat-containing domain"/>
    <property type="match status" value="1"/>
</dbReference>
<accession>A0A7U2ET80</accession>
<evidence type="ECO:0000313" key="2">
    <source>
        <dbReference type="EMBL" id="QRC92618.1"/>
    </source>
</evidence>
<feature type="repeat" description="ANK" evidence="1">
    <location>
        <begin position="310"/>
        <end position="342"/>
    </location>
</feature>
<dbReference type="OrthoDB" id="3200163at2759"/>
<organism evidence="2 3">
    <name type="scientific">Phaeosphaeria nodorum (strain SN15 / ATCC MYA-4574 / FGSC 10173)</name>
    <name type="common">Glume blotch fungus</name>
    <name type="synonym">Parastagonospora nodorum</name>
    <dbReference type="NCBI Taxonomy" id="321614"/>
    <lineage>
        <taxon>Eukaryota</taxon>
        <taxon>Fungi</taxon>
        <taxon>Dikarya</taxon>
        <taxon>Ascomycota</taxon>
        <taxon>Pezizomycotina</taxon>
        <taxon>Dothideomycetes</taxon>
        <taxon>Pleosporomycetidae</taxon>
        <taxon>Pleosporales</taxon>
        <taxon>Pleosporineae</taxon>
        <taxon>Phaeosphaeriaceae</taxon>
        <taxon>Parastagonospora</taxon>
    </lineage>
</organism>
<dbReference type="OMA" id="WIQRRSF"/>
<dbReference type="InterPro" id="IPR036770">
    <property type="entry name" value="Ankyrin_rpt-contain_sf"/>
</dbReference>
<proteinExistence type="predicted"/>
<evidence type="ECO:0000313" key="3">
    <source>
        <dbReference type="Proteomes" id="UP000663193"/>
    </source>
</evidence>
<name>A0A7U2ET80_PHANO</name>
<keyword evidence="3" id="KW-1185">Reference proteome</keyword>
<evidence type="ECO:0000256" key="1">
    <source>
        <dbReference type="PROSITE-ProRule" id="PRU00023"/>
    </source>
</evidence>
<dbReference type="Proteomes" id="UP000663193">
    <property type="component" value="Chromosome 2"/>
</dbReference>
<protein>
    <recommendedName>
        <fullName evidence="4">Fungal N-terminal domain-containing protein</fullName>
    </recommendedName>
</protein>